<name>A0A0P7BUY9_9HYPO</name>
<comment type="caution">
    <text evidence="12">The sequence shown here is derived from an EMBL/GenBank/DDBJ whole genome shotgun (WGS) entry which is preliminary data.</text>
</comment>
<keyword evidence="9" id="KW-0175">Coiled coil</keyword>
<proteinExistence type="predicted"/>
<dbReference type="SMART" id="SM00647">
    <property type="entry name" value="IBR"/>
    <property type="match status" value="1"/>
</dbReference>
<dbReference type="Gene3D" id="3.30.40.10">
    <property type="entry name" value="Zinc/RING finger domain, C3HC4 (zinc finger)"/>
    <property type="match status" value="1"/>
</dbReference>
<dbReference type="GO" id="GO:0016567">
    <property type="term" value="P:protein ubiquitination"/>
    <property type="evidence" value="ECO:0007669"/>
    <property type="project" value="InterPro"/>
</dbReference>
<evidence type="ECO:0000256" key="4">
    <source>
        <dbReference type="ARBA" id="ARBA00022723"/>
    </source>
</evidence>
<evidence type="ECO:0000256" key="10">
    <source>
        <dbReference type="SAM" id="MobiDB-lite"/>
    </source>
</evidence>
<accession>A0A0P7BUY9</accession>
<evidence type="ECO:0000256" key="1">
    <source>
        <dbReference type="ARBA" id="ARBA00001798"/>
    </source>
</evidence>
<dbReference type="Proteomes" id="UP000050424">
    <property type="component" value="Unassembled WGS sequence"/>
</dbReference>
<evidence type="ECO:0000256" key="5">
    <source>
        <dbReference type="ARBA" id="ARBA00022737"/>
    </source>
</evidence>
<feature type="region of interest" description="Disordered" evidence="10">
    <location>
        <begin position="265"/>
        <end position="292"/>
    </location>
</feature>
<dbReference type="CDD" id="cd20335">
    <property type="entry name" value="BRcat_RBR"/>
    <property type="match status" value="1"/>
</dbReference>
<keyword evidence="3" id="KW-0808">Transferase</keyword>
<dbReference type="EMBL" id="LKCW01000010">
    <property type="protein sequence ID" value="KPM45186.1"/>
    <property type="molecule type" value="Genomic_DNA"/>
</dbReference>
<dbReference type="STRING" id="78410.A0A0P7BUY9"/>
<evidence type="ECO:0000256" key="6">
    <source>
        <dbReference type="ARBA" id="ARBA00022771"/>
    </source>
</evidence>
<keyword evidence="6" id="KW-0863">Zinc-finger</keyword>
<dbReference type="InterPro" id="IPR044066">
    <property type="entry name" value="TRIAD_supradom"/>
</dbReference>
<keyword evidence="5" id="KW-0677">Repeat</keyword>
<keyword evidence="7" id="KW-0833">Ubl conjugation pathway</keyword>
<reference evidence="12 13" key="1">
    <citation type="submission" date="2015-09" db="EMBL/GenBank/DDBJ databases">
        <title>Draft genome of a European isolate of the apple canker pathogen Neonectria ditissima.</title>
        <authorList>
            <person name="Gomez-Cortecero A."/>
            <person name="Harrison R.J."/>
            <person name="Armitage A.D."/>
        </authorList>
    </citation>
    <scope>NUCLEOTIDE SEQUENCE [LARGE SCALE GENOMIC DNA]</scope>
    <source>
        <strain evidence="12 13">R09/05</strain>
    </source>
</reference>
<protein>
    <recommendedName>
        <fullName evidence="2">RBR-type E3 ubiquitin transferase</fullName>
        <ecNumber evidence="2">2.3.2.31</ecNumber>
    </recommendedName>
</protein>
<dbReference type="GO" id="GO:0008270">
    <property type="term" value="F:zinc ion binding"/>
    <property type="evidence" value="ECO:0007669"/>
    <property type="project" value="UniProtKB-KW"/>
</dbReference>
<keyword evidence="13" id="KW-1185">Reference proteome</keyword>
<sequence>MSTLKLRRSLSEVFQRKKAARSVPGGLDPLAEIPEDEAAVPEDEPAFPSLQDDEIQYESSLQQAFVTSLRERNHDLEQERNASTNRVRYLEDQLRVLAMDHQNIEAELAGLHRDISRGRELETTRLQELQTTIQKITQEKDKLEEKDAQQIAELEQSLKEYQVYCVKTDEAHRKLEEKVNMLESENHTLLQSPDCAVAEMQKEKIKLMETMKALEADVSREKAAREAKNRAYYEARKQKLMKEVQNKRLVEEMTALHQKVEAVKAESGRQMAQELKEQQKRHEKEKEEASKILGNDLTPRSILIHKIFSQGSPSAAHSSDQPNAAMFLQTCSPATLTNNLLDIRLNSQQARRFAESAAVDGHSLVVCDLCQRPRFSRKPNANPRLRVNEFTKPSTVCCAKAICTECYLQRLTKSLVTDWWTNLGIKNWLKCPTPECGQHLPVSHREGLTNLLRQLDDKDVENNVSMYDRILTFRVALNRIHSPPSDDALITARKLHSQLMSVGRMRSFFDPKFSNPEPDDTGRIPPFRPGKIRLINVDHNGGSMQVPLFVRFLRRQRKPVECAVCTEELYDIQFGSPEEWLDLCTGFHGDWMWRILQFPVKLGQECKHDIDFCTRCLQRHLDTQLKQYGRSRCDQLACPADGCSRRLTYDEIRLYAEPTTFEEYDRYLNLNTLSRYPNFRWCLGPNCPSGQIYDDSDDGEALDPHIHCQDCAFEMCYTHSMPWHEGQTCEQYDNVRQHGDPEFQQTQDWIAKNTKPCPNCKENIQKGELCFHMTY</sequence>
<dbReference type="AlphaFoldDB" id="A0A0P7BUY9"/>
<feature type="compositionally biased region" description="Basic and acidic residues" evidence="10">
    <location>
        <begin position="274"/>
        <end position="290"/>
    </location>
</feature>
<organism evidence="12 13">
    <name type="scientific">Neonectria ditissima</name>
    <dbReference type="NCBI Taxonomy" id="78410"/>
    <lineage>
        <taxon>Eukaryota</taxon>
        <taxon>Fungi</taxon>
        <taxon>Dikarya</taxon>
        <taxon>Ascomycota</taxon>
        <taxon>Pezizomycotina</taxon>
        <taxon>Sordariomycetes</taxon>
        <taxon>Hypocreomycetidae</taxon>
        <taxon>Hypocreales</taxon>
        <taxon>Nectriaceae</taxon>
        <taxon>Neonectria</taxon>
    </lineage>
</organism>
<feature type="coiled-coil region" evidence="9">
    <location>
        <begin position="66"/>
        <end position="93"/>
    </location>
</feature>
<dbReference type="InterPro" id="IPR013083">
    <property type="entry name" value="Znf_RING/FYVE/PHD"/>
</dbReference>
<dbReference type="InterPro" id="IPR002867">
    <property type="entry name" value="IBR_dom"/>
</dbReference>
<evidence type="ECO:0000256" key="3">
    <source>
        <dbReference type="ARBA" id="ARBA00022679"/>
    </source>
</evidence>
<comment type="catalytic activity">
    <reaction evidence="1">
        <text>[E2 ubiquitin-conjugating enzyme]-S-ubiquitinyl-L-cysteine + [acceptor protein]-L-lysine = [E2 ubiquitin-conjugating enzyme]-L-cysteine + [acceptor protein]-N(6)-ubiquitinyl-L-lysine.</text>
        <dbReference type="EC" id="2.3.2.31"/>
    </reaction>
</comment>
<evidence type="ECO:0000259" key="11">
    <source>
        <dbReference type="PROSITE" id="PS51873"/>
    </source>
</evidence>
<evidence type="ECO:0000256" key="2">
    <source>
        <dbReference type="ARBA" id="ARBA00012251"/>
    </source>
</evidence>
<dbReference type="PROSITE" id="PS51873">
    <property type="entry name" value="TRIAD"/>
    <property type="match status" value="1"/>
</dbReference>
<dbReference type="SUPFAM" id="SSF57850">
    <property type="entry name" value="RING/U-box"/>
    <property type="match status" value="1"/>
</dbReference>
<keyword evidence="4" id="KW-0479">Metal-binding</keyword>
<evidence type="ECO:0000313" key="13">
    <source>
        <dbReference type="Proteomes" id="UP000050424"/>
    </source>
</evidence>
<evidence type="ECO:0000256" key="9">
    <source>
        <dbReference type="SAM" id="Coils"/>
    </source>
</evidence>
<dbReference type="OrthoDB" id="1431934at2759"/>
<dbReference type="EC" id="2.3.2.31" evidence="2"/>
<dbReference type="Pfam" id="PF01485">
    <property type="entry name" value="IBR"/>
    <property type="match status" value="1"/>
</dbReference>
<evidence type="ECO:0000256" key="8">
    <source>
        <dbReference type="ARBA" id="ARBA00022833"/>
    </source>
</evidence>
<dbReference type="PANTHER" id="PTHR11685">
    <property type="entry name" value="RBR FAMILY RING FINGER AND IBR DOMAIN-CONTAINING"/>
    <property type="match status" value="1"/>
</dbReference>
<dbReference type="GO" id="GO:0061630">
    <property type="term" value="F:ubiquitin protein ligase activity"/>
    <property type="evidence" value="ECO:0007669"/>
    <property type="project" value="UniProtKB-EC"/>
</dbReference>
<feature type="domain" description="RING-type" evidence="11">
    <location>
        <begin position="558"/>
        <end position="775"/>
    </location>
</feature>
<evidence type="ECO:0000256" key="7">
    <source>
        <dbReference type="ARBA" id="ARBA00022786"/>
    </source>
</evidence>
<evidence type="ECO:0000313" key="12">
    <source>
        <dbReference type="EMBL" id="KPM45186.1"/>
    </source>
</evidence>
<keyword evidence="8" id="KW-0862">Zinc</keyword>
<gene>
    <name evidence="12" type="ORF">AK830_g1400</name>
</gene>
<dbReference type="InterPro" id="IPR031127">
    <property type="entry name" value="E3_UB_ligase_RBR"/>
</dbReference>
<dbReference type="Gene3D" id="1.20.120.1750">
    <property type="match status" value="1"/>
</dbReference>